<evidence type="ECO:0000313" key="2">
    <source>
        <dbReference type="EMBL" id="MCD1656188.1"/>
    </source>
</evidence>
<name>A0AAE3JK36_9SPIR</name>
<dbReference type="RefSeq" id="WP_230758768.1">
    <property type="nucleotide sequence ID" value="NZ_JAINWA010000003.1"/>
</dbReference>
<organism evidence="2 3">
    <name type="scientific">Teretinema zuelzerae</name>
    <dbReference type="NCBI Taxonomy" id="156"/>
    <lineage>
        <taxon>Bacteria</taxon>
        <taxon>Pseudomonadati</taxon>
        <taxon>Spirochaetota</taxon>
        <taxon>Spirochaetia</taxon>
        <taxon>Spirochaetales</taxon>
        <taxon>Treponemataceae</taxon>
        <taxon>Teretinema</taxon>
    </lineage>
</organism>
<sequence>MILLDTDICLSLFFGKITPEDILKGSIKEVCIASITVEELYRHAKRSSDVEGNSLLIDQFLLTVRVLFPELATLKLMADVRHVLQKKGKTISTEDLTVYALSKTHGAKLMTTMGKRYCFT</sequence>
<dbReference type="InterPro" id="IPR002716">
    <property type="entry name" value="PIN_dom"/>
</dbReference>
<dbReference type="Proteomes" id="UP001198163">
    <property type="component" value="Unassembled WGS sequence"/>
</dbReference>
<reference evidence="2" key="1">
    <citation type="submission" date="2021-08" db="EMBL/GenBank/DDBJ databases">
        <title>Comparative analyses of Brucepasteria parasyntrophica and Teretinema zuelzerae.</title>
        <authorList>
            <person name="Song Y."/>
            <person name="Brune A."/>
        </authorList>
    </citation>
    <scope>NUCLEOTIDE SEQUENCE</scope>
    <source>
        <strain evidence="2">DSM 1903</strain>
    </source>
</reference>
<evidence type="ECO:0000313" key="3">
    <source>
        <dbReference type="Proteomes" id="UP001198163"/>
    </source>
</evidence>
<feature type="domain" description="PIN" evidence="1">
    <location>
        <begin position="2"/>
        <end position="116"/>
    </location>
</feature>
<dbReference type="Pfam" id="PF01850">
    <property type="entry name" value="PIN"/>
    <property type="match status" value="1"/>
</dbReference>
<dbReference type="EMBL" id="JAINWA010000003">
    <property type="protein sequence ID" value="MCD1656188.1"/>
    <property type="molecule type" value="Genomic_DNA"/>
</dbReference>
<dbReference type="Gene3D" id="3.40.50.1010">
    <property type="entry name" value="5'-nuclease"/>
    <property type="match status" value="1"/>
</dbReference>
<evidence type="ECO:0000259" key="1">
    <source>
        <dbReference type="Pfam" id="PF01850"/>
    </source>
</evidence>
<dbReference type="CDD" id="cd09881">
    <property type="entry name" value="PIN_VapC4-5_FitB-like"/>
    <property type="match status" value="1"/>
</dbReference>
<dbReference type="InterPro" id="IPR029060">
    <property type="entry name" value="PIN-like_dom_sf"/>
</dbReference>
<comment type="caution">
    <text evidence="2">The sequence shown here is derived from an EMBL/GenBank/DDBJ whole genome shotgun (WGS) entry which is preliminary data.</text>
</comment>
<protein>
    <submittedName>
        <fullName evidence="2">Type II toxin-antitoxin system VapC family toxin</fullName>
    </submittedName>
</protein>
<dbReference type="AlphaFoldDB" id="A0AAE3JK36"/>
<dbReference type="SUPFAM" id="SSF88723">
    <property type="entry name" value="PIN domain-like"/>
    <property type="match status" value="1"/>
</dbReference>
<accession>A0AAE3JK36</accession>
<keyword evidence="3" id="KW-1185">Reference proteome</keyword>
<proteinExistence type="predicted"/>
<gene>
    <name evidence="2" type="ORF">K7J14_15950</name>
</gene>